<dbReference type="AlphaFoldDB" id="A0A0M3UFD6"/>
<dbReference type="EMBL" id="CP012677">
    <property type="protein sequence ID" value="ALE91145.1"/>
    <property type="molecule type" value="Genomic_DNA"/>
</dbReference>
<evidence type="ECO:0008006" key="4">
    <source>
        <dbReference type="Google" id="ProtNLM"/>
    </source>
</evidence>
<feature type="region of interest" description="Disordered" evidence="1">
    <location>
        <begin position="49"/>
        <end position="71"/>
    </location>
</feature>
<sequence>MAGYEWVALKTFKKATATRIARTMGPEATAYQAGHSKISMPQEHYIEETREDLDTRSVTEAYRPTGVDKLN</sequence>
<protein>
    <recommendedName>
        <fullName evidence="4">Integrase</fullName>
    </recommendedName>
</protein>
<proteinExistence type="predicted"/>
<evidence type="ECO:0000256" key="1">
    <source>
        <dbReference type="SAM" id="MobiDB-lite"/>
    </source>
</evidence>
<dbReference type="OrthoDB" id="4326943at2"/>
<keyword evidence="3" id="KW-1185">Reference proteome</keyword>
<dbReference type="PATRIC" id="fig|656366.3.peg.28"/>
<reference evidence="3" key="1">
    <citation type="submission" date="2015-09" db="EMBL/GenBank/DDBJ databases">
        <title>Complete genome of Arthrobacter alpinus strain R3.8.</title>
        <authorList>
            <person name="See-Too W.S."/>
            <person name="Chan K.G."/>
        </authorList>
    </citation>
    <scope>NUCLEOTIDE SEQUENCE [LARGE SCALE GENOMIC DNA]</scope>
    <source>
        <strain evidence="3">R3.8</strain>
    </source>
</reference>
<evidence type="ECO:0000313" key="3">
    <source>
        <dbReference type="Proteomes" id="UP000062833"/>
    </source>
</evidence>
<accession>A0A0M3UFD6</accession>
<name>A0A0M3UFD6_9MICC</name>
<dbReference type="RefSeq" id="WP_062004604.1">
    <property type="nucleotide sequence ID" value="NZ_CP012677.1"/>
</dbReference>
<dbReference type="KEGG" id="aaq:AOC05_00160"/>
<evidence type="ECO:0000313" key="2">
    <source>
        <dbReference type="EMBL" id="ALE91145.1"/>
    </source>
</evidence>
<gene>
    <name evidence="2" type="ORF">AOC05_00160</name>
</gene>
<dbReference type="Proteomes" id="UP000062833">
    <property type="component" value="Chromosome"/>
</dbReference>
<organism evidence="2 3">
    <name type="scientific">Arthrobacter alpinus</name>
    <dbReference type="NCBI Taxonomy" id="656366"/>
    <lineage>
        <taxon>Bacteria</taxon>
        <taxon>Bacillati</taxon>
        <taxon>Actinomycetota</taxon>
        <taxon>Actinomycetes</taxon>
        <taxon>Micrococcales</taxon>
        <taxon>Micrococcaceae</taxon>
        <taxon>Arthrobacter</taxon>
    </lineage>
</organism>